<reference evidence="2" key="1">
    <citation type="submission" date="2020-02" db="EMBL/GenBank/DDBJ databases">
        <authorList>
            <person name="Meier V. D."/>
        </authorList>
    </citation>
    <scope>NUCLEOTIDE SEQUENCE</scope>
    <source>
        <strain evidence="2">AVDCRST_MAG83</strain>
    </source>
</reference>
<dbReference type="AlphaFoldDB" id="A0A6J4H2X6"/>
<gene>
    <name evidence="2" type="ORF">AVDCRST_MAG83-151</name>
</gene>
<dbReference type="EMBL" id="CADCTE010000008">
    <property type="protein sequence ID" value="CAA9212616.1"/>
    <property type="molecule type" value="Genomic_DNA"/>
</dbReference>
<sequence length="69" mass="7692">WHICPSSCSRCCAARSPEPRWWSRTASWSPVRPAPTGSGAPTVLRKASRCSLPPKHRQRHPMPPIPAHD</sequence>
<name>A0A6J4H2X6_9MICC</name>
<feature type="non-terminal residue" evidence="2">
    <location>
        <position position="1"/>
    </location>
</feature>
<evidence type="ECO:0000313" key="2">
    <source>
        <dbReference type="EMBL" id="CAA9212616.1"/>
    </source>
</evidence>
<protein>
    <submittedName>
        <fullName evidence="2">Uncharacterized protein</fullName>
    </submittedName>
</protein>
<evidence type="ECO:0000256" key="1">
    <source>
        <dbReference type="SAM" id="MobiDB-lite"/>
    </source>
</evidence>
<feature type="region of interest" description="Disordered" evidence="1">
    <location>
        <begin position="49"/>
        <end position="69"/>
    </location>
</feature>
<feature type="region of interest" description="Disordered" evidence="1">
    <location>
        <begin position="25"/>
        <end position="44"/>
    </location>
</feature>
<organism evidence="2">
    <name type="scientific">uncultured Arthrobacter sp</name>
    <dbReference type="NCBI Taxonomy" id="114050"/>
    <lineage>
        <taxon>Bacteria</taxon>
        <taxon>Bacillati</taxon>
        <taxon>Actinomycetota</taxon>
        <taxon>Actinomycetes</taxon>
        <taxon>Micrococcales</taxon>
        <taxon>Micrococcaceae</taxon>
        <taxon>Arthrobacter</taxon>
        <taxon>environmental samples</taxon>
    </lineage>
</organism>
<feature type="non-terminal residue" evidence="2">
    <location>
        <position position="69"/>
    </location>
</feature>
<proteinExistence type="predicted"/>
<accession>A0A6J4H2X6</accession>